<dbReference type="STRING" id="97972.A0A2V1CYB0"/>
<reference evidence="1 2" key="1">
    <citation type="journal article" date="2018" name="Sci. Rep.">
        <title>Comparative genomics provides insights into the lifestyle and reveals functional heterogeneity of dark septate endophytic fungi.</title>
        <authorList>
            <person name="Knapp D.G."/>
            <person name="Nemeth J.B."/>
            <person name="Barry K."/>
            <person name="Hainaut M."/>
            <person name="Henrissat B."/>
            <person name="Johnson J."/>
            <person name="Kuo A."/>
            <person name="Lim J.H.P."/>
            <person name="Lipzen A."/>
            <person name="Nolan M."/>
            <person name="Ohm R.A."/>
            <person name="Tamas L."/>
            <person name="Grigoriev I.V."/>
            <person name="Spatafora J.W."/>
            <person name="Nagy L.G."/>
            <person name="Kovacs G.M."/>
        </authorList>
    </citation>
    <scope>NUCLEOTIDE SEQUENCE [LARGE SCALE GENOMIC DNA]</scope>
    <source>
        <strain evidence="1 2">DSE2036</strain>
    </source>
</reference>
<protein>
    <submittedName>
        <fullName evidence="1">Uncharacterized protein</fullName>
    </submittedName>
</protein>
<sequence>EAHKSIQNDKVNVFDQARINSFIQKRRAFDRPLLAKLRDSTYHSYKQVYERLLRFAFRSIQPANRVELAHRLTARRLGHTEAMPFDVRFNDNPGVDS</sequence>
<accession>A0A2V1CYB0</accession>
<dbReference type="Proteomes" id="UP000244855">
    <property type="component" value="Unassembled WGS sequence"/>
</dbReference>
<proteinExistence type="predicted"/>
<gene>
    <name evidence="1" type="ORF">DM02DRAFT_665428</name>
</gene>
<keyword evidence="2" id="KW-1185">Reference proteome</keyword>
<evidence type="ECO:0000313" key="2">
    <source>
        <dbReference type="Proteomes" id="UP000244855"/>
    </source>
</evidence>
<dbReference type="EMBL" id="KZ806612">
    <property type="protein sequence ID" value="PVH90173.1"/>
    <property type="molecule type" value="Genomic_DNA"/>
</dbReference>
<dbReference type="OrthoDB" id="3944494at2759"/>
<dbReference type="AlphaFoldDB" id="A0A2V1CYB0"/>
<organism evidence="1 2">
    <name type="scientific">Periconia macrospinosa</name>
    <dbReference type="NCBI Taxonomy" id="97972"/>
    <lineage>
        <taxon>Eukaryota</taxon>
        <taxon>Fungi</taxon>
        <taxon>Dikarya</taxon>
        <taxon>Ascomycota</taxon>
        <taxon>Pezizomycotina</taxon>
        <taxon>Dothideomycetes</taxon>
        <taxon>Pleosporomycetidae</taxon>
        <taxon>Pleosporales</taxon>
        <taxon>Massarineae</taxon>
        <taxon>Periconiaceae</taxon>
        <taxon>Periconia</taxon>
    </lineage>
</organism>
<name>A0A2V1CYB0_9PLEO</name>
<feature type="non-terminal residue" evidence="1">
    <location>
        <position position="1"/>
    </location>
</feature>
<evidence type="ECO:0000313" key="1">
    <source>
        <dbReference type="EMBL" id="PVH90173.1"/>
    </source>
</evidence>